<dbReference type="EMBL" id="JBHUJC010000041">
    <property type="protein sequence ID" value="MFD2277312.1"/>
    <property type="molecule type" value="Genomic_DNA"/>
</dbReference>
<protein>
    <submittedName>
        <fullName evidence="1">Uncharacterized protein</fullName>
    </submittedName>
</protein>
<comment type="caution">
    <text evidence="1">The sequence shown here is derived from an EMBL/GenBank/DDBJ whole genome shotgun (WGS) entry which is preliminary data.</text>
</comment>
<keyword evidence="2" id="KW-1185">Reference proteome</keyword>
<gene>
    <name evidence="1" type="ORF">ACFSQZ_12595</name>
</gene>
<evidence type="ECO:0000313" key="2">
    <source>
        <dbReference type="Proteomes" id="UP001597297"/>
    </source>
</evidence>
<dbReference type="RefSeq" id="WP_377093902.1">
    <property type="nucleotide sequence ID" value="NZ_JBHSJM010000001.1"/>
</dbReference>
<accession>A0ABW5E4G4</accession>
<dbReference type="Proteomes" id="UP001597297">
    <property type="component" value="Unassembled WGS sequence"/>
</dbReference>
<proteinExistence type="predicted"/>
<sequence length="177" mass="20203">MKIQLYLSGEVQAHFSISPQDLQSDAKTPLSSDWRSLWRCDHLISTDDGLEHLFIFTNAVTHFSLIMVDRASDFQSMLGSFQQHFALALHEHGQDFENQQIEIDCQLLTDTPGPMNLRMQLIADLSIECLLANDANIDITEEWVNNYESLSYPTSASDAMRKRITPDSNILPFRRAK</sequence>
<name>A0ABW5E4G4_9BACT</name>
<reference evidence="2" key="1">
    <citation type="journal article" date="2019" name="Int. J. Syst. Evol. Microbiol.">
        <title>The Global Catalogue of Microorganisms (GCM) 10K type strain sequencing project: providing services to taxonomists for standard genome sequencing and annotation.</title>
        <authorList>
            <consortium name="The Broad Institute Genomics Platform"/>
            <consortium name="The Broad Institute Genome Sequencing Center for Infectious Disease"/>
            <person name="Wu L."/>
            <person name="Ma J."/>
        </authorList>
    </citation>
    <scope>NUCLEOTIDE SEQUENCE [LARGE SCALE GENOMIC DNA]</scope>
    <source>
        <strain evidence="2">JCM 16545</strain>
    </source>
</reference>
<evidence type="ECO:0000313" key="1">
    <source>
        <dbReference type="EMBL" id="MFD2277312.1"/>
    </source>
</evidence>
<organism evidence="1 2">
    <name type="scientific">Rubritalea spongiae</name>
    <dbReference type="NCBI Taxonomy" id="430797"/>
    <lineage>
        <taxon>Bacteria</taxon>
        <taxon>Pseudomonadati</taxon>
        <taxon>Verrucomicrobiota</taxon>
        <taxon>Verrucomicrobiia</taxon>
        <taxon>Verrucomicrobiales</taxon>
        <taxon>Rubritaleaceae</taxon>
        <taxon>Rubritalea</taxon>
    </lineage>
</organism>